<evidence type="ECO:0000259" key="3">
    <source>
        <dbReference type="PROSITE" id="PS50022"/>
    </source>
</evidence>
<keyword evidence="1" id="KW-0326">Glycosidase</keyword>
<keyword evidence="2" id="KW-0812">Transmembrane</keyword>
<keyword evidence="5" id="KW-1185">Reference proteome</keyword>
<keyword evidence="2" id="KW-1133">Transmembrane helix</keyword>
<evidence type="ECO:0000313" key="4">
    <source>
        <dbReference type="EMBL" id="MST62362.1"/>
    </source>
</evidence>
<comment type="caution">
    <text evidence="4">The sequence shown here is derived from an EMBL/GenBank/DDBJ whole genome shotgun (WGS) entry which is preliminary data.</text>
</comment>
<accession>A0A6N7XDE7</accession>
<dbReference type="Pfam" id="PF17802">
    <property type="entry name" value="SpaA"/>
    <property type="match status" value="4"/>
</dbReference>
<protein>
    <submittedName>
        <fullName evidence="4">Discoidin domain-containing protein</fullName>
    </submittedName>
</protein>
<evidence type="ECO:0000256" key="1">
    <source>
        <dbReference type="ARBA" id="ARBA00023295"/>
    </source>
</evidence>
<proteinExistence type="predicted"/>
<dbReference type="InterPro" id="IPR013783">
    <property type="entry name" value="Ig-like_fold"/>
</dbReference>
<dbReference type="Gene3D" id="2.60.120.260">
    <property type="entry name" value="Galactose-binding domain-like"/>
    <property type="match status" value="1"/>
</dbReference>
<dbReference type="EMBL" id="VUNE01000002">
    <property type="protein sequence ID" value="MST62362.1"/>
    <property type="molecule type" value="Genomic_DNA"/>
</dbReference>
<dbReference type="GO" id="GO:0016798">
    <property type="term" value="F:hydrolase activity, acting on glycosyl bonds"/>
    <property type="evidence" value="ECO:0007669"/>
    <property type="project" value="UniProtKB-KW"/>
</dbReference>
<name>A0A6N7XDE7_9FIRM</name>
<keyword evidence="1" id="KW-0378">Hydrolase</keyword>
<evidence type="ECO:0000313" key="5">
    <source>
        <dbReference type="Proteomes" id="UP000440713"/>
    </source>
</evidence>
<dbReference type="Gene3D" id="2.60.40.10">
    <property type="entry name" value="Immunoglobulins"/>
    <property type="match status" value="4"/>
</dbReference>
<gene>
    <name evidence="4" type="ORF">FYJ71_05140</name>
</gene>
<dbReference type="SUPFAM" id="SSF49785">
    <property type="entry name" value="Galactose-binding domain-like"/>
    <property type="match status" value="1"/>
</dbReference>
<organism evidence="4 5">
    <name type="scientific">Peptostreptococcus porci</name>
    <dbReference type="NCBI Taxonomy" id="2652282"/>
    <lineage>
        <taxon>Bacteria</taxon>
        <taxon>Bacillati</taxon>
        <taxon>Bacillota</taxon>
        <taxon>Clostridia</taxon>
        <taxon>Peptostreptococcales</taxon>
        <taxon>Peptostreptococcaceae</taxon>
        <taxon>Peptostreptococcus</taxon>
    </lineage>
</organism>
<sequence>MKSGKKNFRNDREIMRRNRRKNSFLCIACLFATLITFISGYRFESEKTLAEGVNVTNIDNVYGITYANIDTFGYYEYSTGQFGYNEYGAGMDIKFKLPKEAKEGDYFTLNYGEQLMINKMPMYGDNEEVPYASLDSQPNRYNNRHDNIFFVVKTRGDAQNPYGVPLLNVYYTKKGELTFVVQKYANDKGVIEGDAIIGETMNDPFNANSSLNSRFEAITDGNGRHVRKGKKQWPWDVEDLEYQLSKYYFFTGFRPNNLLMRVQAGAELMNNHRAFIGRDITYVSKYMNANPVELNDANGNPDKSGMFVNYETELFKYWGGGNVTSFGKEHLYPHYEDREYIYYHFIYQANKGATDSTAGRNVNIYPIDNTLDIEEIKLYKGFDSNGSVDYSRLSPNSIVPPMAYFDTGQTVQGLAFAKQNDGSWYANFNWHQHQTYFGVLRARKKDPSKFEGKDAYKIGMWSYTGTKQRTHDDYYIPTSGFGYGLADTITPKDSIGFFKIRKADPNNNVVKPVYELKDGKMQYIDTYGNTFTYDESKKAYVNQYGRAVSQVKDKDGNLIFEDNLLNKYTQIVNGSEVTYKDEKGEIYTKVSGKDEWRSQSGKIFKPTRPLLLEDSFTLRIIDNGNDTSVTDADGNPLTKIEMIDKDNFSVITRYGNILMVKKENGERVFYKWDGATKQFVRAEHVLQQQDSYHITNLGYNPTHVRPLLKKTFVFRMTDKDINNVFEHGIDEYGYVVFPSLLEGHKYKLEEVSAGSGYIKTDKTFNVDVKSKNNVVITDSDGNLVTKNSVPMSIVDSENLLYTVVNDTVGFAISKRIKGIESTGRHITSEMEFKLSKINDNTFEPQIIKQKANENFVFTGLTKGEYILEETQPPSGYVADRLIYKVIADDDGNVHIFKLPASNANHTYVESQRTLIKDSLLSQNIGDSSDGYAIDGNVNTSAIWHQTDPGNTLGGPGSGDYGNNNIRVGTYIGIDLGAPKLIHEVTFMQGQENNHNDRISSFDMEYSVDNVKWKTYKSYSEASTNQGDVSEKNMTLYARYIRFVNKEPVLSKWFSVKEINAKIYENIGKTITAKMQKNLTSEENIAFIGNIQNPKLVLEKLDMSGNKITGTAKFKLYKVDEDTTEGNIATKINEANLIHEISITDGTSTVIDPFNAKTLGKYALVETEAPNGYVKLSKPTLLELYEDKQSHDGTLNKAVTRFKVLNNNEKVVVDTNETVNTNRMYIKIKNEKVKTNISIQKLSKLTDKTLLGVKLKLSSKDSTKMPQFSDLDWHQANYEGVVLENENALTWKTSNAGDAVFSLDDGVYKVEELEAPNAYNKIKPFEFTLSNGKITLSDGVDGEEVKVTSKDNRLSIQMINFTNQEYPGTGGIGSLIFTVIGISIMSIAILLFKRQQSRYS</sequence>
<feature type="domain" description="F5/8 type C" evidence="3">
    <location>
        <begin position="919"/>
        <end position="1065"/>
    </location>
</feature>
<dbReference type="InterPro" id="IPR000421">
    <property type="entry name" value="FA58C"/>
</dbReference>
<dbReference type="InterPro" id="IPR041033">
    <property type="entry name" value="SpaA_PFL_dom_1"/>
</dbReference>
<evidence type="ECO:0000256" key="2">
    <source>
        <dbReference type="SAM" id="Phobius"/>
    </source>
</evidence>
<keyword evidence="2" id="KW-0472">Membrane</keyword>
<dbReference type="Proteomes" id="UP000440713">
    <property type="component" value="Unassembled WGS sequence"/>
</dbReference>
<dbReference type="InterPro" id="IPR008979">
    <property type="entry name" value="Galactose-bd-like_sf"/>
</dbReference>
<feature type="transmembrane region" description="Helical" evidence="2">
    <location>
        <begin position="1371"/>
        <end position="1391"/>
    </location>
</feature>
<dbReference type="Pfam" id="PF00754">
    <property type="entry name" value="F5_F8_type_C"/>
    <property type="match status" value="1"/>
</dbReference>
<reference evidence="4 5" key="1">
    <citation type="submission" date="2019-08" db="EMBL/GenBank/DDBJ databases">
        <title>In-depth cultivation of the pig gut microbiome towards novel bacterial diversity and tailored functional studies.</title>
        <authorList>
            <person name="Wylensek D."/>
            <person name="Hitch T.C.A."/>
            <person name="Clavel T."/>
        </authorList>
    </citation>
    <scope>NUCLEOTIDE SEQUENCE [LARGE SCALE GENOMIC DNA]</scope>
    <source>
        <strain evidence="4 5">WCA-SAB-591-4A-A</strain>
    </source>
</reference>
<dbReference type="RefSeq" id="WP_154537754.1">
    <property type="nucleotide sequence ID" value="NZ_VUNE01000002.1"/>
</dbReference>
<dbReference type="PROSITE" id="PS50022">
    <property type="entry name" value="FA58C_3"/>
    <property type="match status" value="1"/>
</dbReference>